<evidence type="ECO:0000256" key="3">
    <source>
        <dbReference type="ARBA" id="ARBA00034103"/>
    </source>
</evidence>
<feature type="compositionally biased region" description="Low complexity" evidence="4">
    <location>
        <begin position="1"/>
        <end position="19"/>
    </location>
</feature>
<feature type="compositionally biased region" description="Basic residues" evidence="4">
    <location>
        <begin position="422"/>
        <end position="431"/>
    </location>
</feature>
<dbReference type="EMBL" id="JAFHDT010000016">
    <property type="protein sequence ID" value="KAI7799289.1"/>
    <property type="molecule type" value="Genomic_DNA"/>
</dbReference>
<dbReference type="InterPro" id="IPR013083">
    <property type="entry name" value="Znf_RING/FYVE/PHD"/>
</dbReference>
<feature type="region of interest" description="Disordered" evidence="4">
    <location>
        <begin position="657"/>
        <end position="696"/>
    </location>
</feature>
<feature type="compositionally biased region" description="Basic and acidic residues" evidence="4">
    <location>
        <begin position="366"/>
        <end position="376"/>
    </location>
</feature>
<feature type="compositionally biased region" description="Polar residues" evidence="4">
    <location>
        <begin position="404"/>
        <end position="415"/>
    </location>
</feature>
<evidence type="ECO:0000256" key="4">
    <source>
        <dbReference type="SAM" id="MobiDB-lite"/>
    </source>
</evidence>
<dbReference type="InterPro" id="IPR036034">
    <property type="entry name" value="PDZ_sf"/>
</dbReference>
<feature type="region of interest" description="Disordered" evidence="4">
    <location>
        <begin position="404"/>
        <end position="473"/>
    </location>
</feature>
<dbReference type="Gene3D" id="2.60.40.150">
    <property type="entry name" value="C2 domain"/>
    <property type="match status" value="1"/>
</dbReference>
<dbReference type="GO" id="GO:2000300">
    <property type="term" value="P:regulation of synaptic vesicle exocytosis"/>
    <property type="evidence" value="ECO:0007669"/>
    <property type="project" value="TreeGrafter"/>
</dbReference>
<keyword evidence="2" id="KW-0770">Synapse</keyword>
<dbReference type="InterPro" id="IPR035892">
    <property type="entry name" value="C2_domain_sf"/>
</dbReference>
<dbReference type="PANTHER" id="PTHR12157:SF15">
    <property type="entry name" value="REGULATING SYNAPTIC MEMBRANE EXOCYTOSIS PROTEIN 2"/>
    <property type="match status" value="1"/>
</dbReference>
<dbReference type="SUPFAM" id="SSF50156">
    <property type="entry name" value="PDZ domain-like"/>
    <property type="match status" value="1"/>
</dbReference>
<feature type="region of interest" description="Disordered" evidence="4">
    <location>
        <begin position="910"/>
        <end position="1089"/>
    </location>
</feature>
<dbReference type="SUPFAM" id="SSF49562">
    <property type="entry name" value="C2 domain (Calcium/lipid-binding domain, CaLB)"/>
    <property type="match status" value="1"/>
</dbReference>
<feature type="region of interest" description="Disordered" evidence="4">
    <location>
        <begin position="179"/>
        <end position="255"/>
    </location>
</feature>
<dbReference type="GO" id="GO:0042391">
    <property type="term" value="P:regulation of membrane potential"/>
    <property type="evidence" value="ECO:0007669"/>
    <property type="project" value="TreeGrafter"/>
</dbReference>
<feature type="region of interest" description="Disordered" evidence="4">
    <location>
        <begin position="1"/>
        <end position="64"/>
    </location>
</feature>
<dbReference type="PROSITE" id="PS50916">
    <property type="entry name" value="RABBD"/>
    <property type="match status" value="1"/>
</dbReference>
<feature type="compositionally biased region" description="Basic and acidic residues" evidence="4">
    <location>
        <begin position="530"/>
        <end position="540"/>
    </location>
</feature>
<name>A0A9W7TM05_TRIRA</name>
<feature type="domain" description="RabBD" evidence="7">
    <location>
        <begin position="18"/>
        <end position="70"/>
    </location>
</feature>
<dbReference type="InterPro" id="IPR011011">
    <property type="entry name" value="Znf_FYVE_PHD"/>
</dbReference>
<dbReference type="GO" id="GO:0048791">
    <property type="term" value="P:calcium ion-regulated exocytosis of neurotransmitter"/>
    <property type="evidence" value="ECO:0007669"/>
    <property type="project" value="TreeGrafter"/>
</dbReference>
<feature type="region of interest" description="Disordered" evidence="4">
    <location>
        <begin position="845"/>
        <end position="884"/>
    </location>
</feature>
<dbReference type="InterPro" id="IPR039032">
    <property type="entry name" value="Rim-like"/>
</dbReference>
<sequence length="1144" mass="129407">SARDGPAASPAAPAQPDMPDLSHLTEEEKKIILSVMDRQKKEEEKEQSMLKETPKEDKMPQPSQWNLFSGITELVSNVLQPQSKSPSEEEPKAKLHQQFEMYKDQVKKIGDEAQKKPEQKADSPTCGICHKTKFADGCGHVCSYCQTKFCARCGGRVSLRSNKVLAMTSFFCIFRKRSPSASRDPNAPYNQREGEGGLQHAPAEGGMPRSPSDYGRDPGRSPRSSRMYDEVGGYQDTRGRWHSQDQRLDGQLDDYEIQRRREEEYQARYRSDPNLARYPVKPQPYEEQMRIHAQVSRARHERRHSDVSLAYTELDDHLHGAGVRQSRLPLLGGPSQRSYSVDRTSPGLRTSNHSPPTPHRSPVLGDSRRGVGDPARKPMLQQHHLDPSSAILRNKRDKMDSMLRNDSLSSDQSESVRPPPPRPHRSRRIGKLRTMDSFSSSEEELATTPEYTSCEDVELESESISEKGDIQRGKRKTNEQTYFLDANYAPSERQKTVVRFWDRSHEEDAEWCEPQVKDSGVDTCSSTTLNEEHSHSDKHPVTWQPSKDGERLIGRVVLNKRMKDGTVPRDTGTLLGLKVVGGKMTESGRLCAFITKVKKGSLADTVGHLRPGDQVLEWNGRVLQGATFKEVYNIILESKPEPQVELVVSRPIGDVPRIPESTHGQLESSSSSFESQKMGPSISVTSPMSPGMLRDSPQYLSGQLSSPCLSRRTTPFVPRVQVKLWYDKVGHQLIVTILGAKDLPSQEDGRPRNPYVKIYFLPDRSDKSKRRTKTVKKSLEPKWNQTFMYSPVHRREFRERMLEITLWDQARVREEESEFLGEILIELETALLEDQPHWYKLQTHDLSSMPLPNPSPYTQRRLPHGESPTRRLQRSQRISDSEFSDYDCEDGVGVISDYRLNGRDFQSSTLSVPEQVMSSNHCSRSDVIRTRSRSPSVPPPQSRSLDHGVRGGPSLYGPRHRLSEERYSPDRYSRSMVVRHDHYRSRSADQRPMMDHPVYTRSRSSERPDSGYMRSMPSLTSGRSAPPSPALSRANPRTGSVQTSPTSTPVSSRRGRQLPQVPPKVTMDRNGEGMTEPYEGILKDPSRRGMDNLSMRSSDSDVSDVSAMSSTSRLSSTSYMSVQSERARASRKISLSVLCLFCHA</sequence>
<dbReference type="Pfam" id="PF00595">
    <property type="entry name" value="PDZ"/>
    <property type="match status" value="1"/>
</dbReference>
<dbReference type="FunFam" id="2.60.40.150:FF:000003">
    <property type="entry name" value="Regulating synaptic membrane exocytosis protein 2"/>
    <property type="match status" value="1"/>
</dbReference>
<feature type="compositionally biased region" description="Polar residues" evidence="4">
    <location>
        <begin position="335"/>
        <end position="354"/>
    </location>
</feature>
<feature type="compositionally biased region" description="Basic and acidic residues" evidence="4">
    <location>
        <begin position="23"/>
        <end position="59"/>
    </location>
</feature>
<keyword evidence="1" id="KW-0677">Repeat</keyword>
<dbReference type="InterPro" id="IPR000008">
    <property type="entry name" value="C2_dom"/>
</dbReference>
<feature type="compositionally biased region" description="Polar residues" evidence="4">
    <location>
        <begin position="910"/>
        <end position="922"/>
    </location>
</feature>
<dbReference type="PROSITE" id="PS50004">
    <property type="entry name" value="C2"/>
    <property type="match status" value="1"/>
</dbReference>
<dbReference type="GO" id="GO:0031267">
    <property type="term" value="F:small GTPase binding"/>
    <property type="evidence" value="ECO:0007669"/>
    <property type="project" value="InterPro"/>
</dbReference>
<dbReference type="GO" id="GO:0048167">
    <property type="term" value="P:regulation of synaptic plasticity"/>
    <property type="evidence" value="ECO:0007669"/>
    <property type="project" value="TreeGrafter"/>
</dbReference>
<dbReference type="SMART" id="SM00228">
    <property type="entry name" value="PDZ"/>
    <property type="match status" value="1"/>
</dbReference>
<dbReference type="GO" id="GO:0048788">
    <property type="term" value="C:cytoskeleton of presynaptic active zone"/>
    <property type="evidence" value="ECO:0007669"/>
    <property type="project" value="TreeGrafter"/>
</dbReference>
<dbReference type="CDD" id="cd04031">
    <property type="entry name" value="C2A_RIM1alpha"/>
    <property type="match status" value="1"/>
</dbReference>
<evidence type="ECO:0000256" key="1">
    <source>
        <dbReference type="ARBA" id="ARBA00022737"/>
    </source>
</evidence>
<dbReference type="SMART" id="SM00239">
    <property type="entry name" value="C2"/>
    <property type="match status" value="1"/>
</dbReference>
<dbReference type="GO" id="GO:0050806">
    <property type="term" value="P:positive regulation of synaptic transmission"/>
    <property type="evidence" value="ECO:0007669"/>
    <property type="project" value="TreeGrafter"/>
</dbReference>
<dbReference type="Pfam" id="PF00168">
    <property type="entry name" value="C2"/>
    <property type="match status" value="1"/>
</dbReference>
<dbReference type="FunFam" id="2.30.42.10:FF:000003">
    <property type="entry name" value="Regulating synaptic membrane exocytosis protein 1, putative"/>
    <property type="match status" value="1"/>
</dbReference>
<comment type="caution">
    <text evidence="8">The sequence shown here is derived from an EMBL/GenBank/DDBJ whole genome shotgun (WGS) entry which is preliminary data.</text>
</comment>
<dbReference type="SUPFAM" id="SSF57903">
    <property type="entry name" value="FYVE/PHD zinc finger"/>
    <property type="match status" value="1"/>
</dbReference>
<evidence type="ECO:0000256" key="2">
    <source>
        <dbReference type="ARBA" id="ARBA00023018"/>
    </source>
</evidence>
<feature type="region of interest" description="Disordered" evidence="4">
    <location>
        <begin position="520"/>
        <end position="546"/>
    </location>
</feature>
<feature type="non-terminal residue" evidence="8">
    <location>
        <position position="1144"/>
    </location>
</feature>
<evidence type="ECO:0000313" key="8">
    <source>
        <dbReference type="EMBL" id="KAI7799289.1"/>
    </source>
</evidence>
<feature type="domain" description="PDZ" evidence="6">
    <location>
        <begin position="555"/>
        <end position="650"/>
    </location>
</feature>
<feature type="compositionally biased region" description="Basic and acidic residues" evidence="4">
    <location>
        <begin position="237"/>
        <end position="255"/>
    </location>
</feature>
<dbReference type="PANTHER" id="PTHR12157">
    <property type="entry name" value="REGULATING SYNAPTIC MEMBRANE EXOCYTOSIS PROTEIN"/>
    <property type="match status" value="1"/>
</dbReference>
<evidence type="ECO:0000313" key="9">
    <source>
        <dbReference type="Proteomes" id="UP001059041"/>
    </source>
</evidence>
<comment type="subcellular location">
    <subcellularLocation>
        <location evidence="3">Synapse</location>
    </subcellularLocation>
</comment>
<feature type="domain" description="C2" evidence="5">
    <location>
        <begin position="716"/>
        <end position="839"/>
    </location>
</feature>
<feature type="compositionally biased region" description="Acidic residues" evidence="4">
    <location>
        <begin position="453"/>
        <end position="463"/>
    </location>
</feature>
<dbReference type="GO" id="GO:0042734">
    <property type="term" value="C:presynaptic membrane"/>
    <property type="evidence" value="ECO:0007669"/>
    <property type="project" value="TreeGrafter"/>
</dbReference>
<keyword evidence="9" id="KW-1185">Reference proteome</keyword>
<dbReference type="PROSITE" id="PS50106">
    <property type="entry name" value="PDZ"/>
    <property type="match status" value="1"/>
</dbReference>
<dbReference type="InterPro" id="IPR054386">
    <property type="entry name" value="RIM_Znf"/>
</dbReference>
<dbReference type="Gene3D" id="2.30.42.10">
    <property type="match status" value="1"/>
</dbReference>
<dbReference type="Gene3D" id="3.30.40.10">
    <property type="entry name" value="Zinc/RING finger domain, C3HC4 (zinc finger)"/>
    <property type="match status" value="1"/>
</dbReference>
<proteinExistence type="predicted"/>
<evidence type="ECO:0000259" key="5">
    <source>
        <dbReference type="PROSITE" id="PS50004"/>
    </source>
</evidence>
<evidence type="ECO:0000259" key="7">
    <source>
        <dbReference type="PROSITE" id="PS50916"/>
    </source>
</evidence>
<dbReference type="GO" id="GO:0044325">
    <property type="term" value="F:transmembrane transporter binding"/>
    <property type="evidence" value="ECO:0007669"/>
    <property type="project" value="TreeGrafter"/>
</dbReference>
<dbReference type="Proteomes" id="UP001059041">
    <property type="component" value="Linkage Group LG16"/>
</dbReference>
<feature type="compositionally biased region" description="Basic and acidic residues" evidence="4">
    <location>
        <begin position="961"/>
        <end position="994"/>
    </location>
</feature>
<dbReference type="CDD" id="cd06714">
    <property type="entry name" value="PDZ_RIM-like"/>
    <property type="match status" value="1"/>
</dbReference>
<feature type="compositionally biased region" description="Low complexity" evidence="4">
    <location>
        <begin position="1038"/>
        <end position="1052"/>
    </location>
</feature>
<dbReference type="GO" id="GO:0006886">
    <property type="term" value="P:intracellular protein transport"/>
    <property type="evidence" value="ECO:0007669"/>
    <property type="project" value="InterPro"/>
</dbReference>
<dbReference type="Pfam" id="PF22601">
    <property type="entry name" value="RIM2a_ZnF"/>
    <property type="match status" value="1"/>
</dbReference>
<dbReference type="InterPro" id="IPR010911">
    <property type="entry name" value="Rab_BD"/>
</dbReference>
<feature type="compositionally biased region" description="Basic and acidic residues" evidence="4">
    <location>
        <begin position="464"/>
        <end position="473"/>
    </location>
</feature>
<dbReference type="AlphaFoldDB" id="A0A9W7TM05"/>
<protein>
    <submittedName>
        <fullName evidence="8">Regulating synaptic membrane exocytosis protein 2-like</fullName>
    </submittedName>
</protein>
<organism evidence="8 9">
    <name type="scientific">Triplophysa rosa</name>
    <name type="common">Cave loach</name>
    <dbReference type="NCBI Taxonomy" id="992332"/>
    <lineage>
        <taxon>Eukaryota</taxon>
        <taxon>Metazoa</taxon>
        <taxon>Chordata</taxon>
        <taxon>Craniata</taxon>
        <taxon>Vertebrata</taxon>
        <taxon>Euteleostomi</taxon>
        <taxon>Actinopterygii</taxon>
        <taxon>Neopterygii</taxon>
        <taxon>Teleostei</taxon>
        <taxon>Ostariophysi</taxon>
        <taxon>Cypriniformes</taxon>
        <taxon>Nemacheilidae</taxon>
        <taxon>Triplophysa</taxon>
    </lineage>
</organism>
<gene>
    <name evidence="8" type="ORF">IRJ41_024921</name>
</gene>
<feature type="region of interest" description="Disordered" evidence="4">
    <location>
        <begin position="325"/>
        <end position="391"/>
    </location>
</feature>
<dbReference type="InterPro" id="IPR001478">
    <property type="entry name" value="PDZ"/>
</dbReference>
<evidence type="ECO:0000259" key="6">
    <source>
        <dbReference type="PROSITE" id="PS50106"/>
    </source>
</evidence>
<reference evidence="8" key="1">
    <citation type="submission" date="2021-02" db="EMBL/GenBank/DDBJ databases">
        <title>Comparative genomics reveals that relaxation of natural selection precedes convergent phenotypic evolution of cavefish.</title>
        <authorList>
            <person name="Peng Z."/>
        </authorList>
    </citation>
    <scope>NUCLEOTIDE SEQUENCE</scope>
    <source>
        <tissue evidence="8">Muscle</tissue>
    </source>
</reference>
<accession>A0A9W7TM05</accession>